<dbReference type="InterPro" id="IPR005312">
    <property type="entry name" value="DUF1759"/>
</dbReference>
<evidence type="ECO:0000313" key="4">
    <source>
        <dbReference type="Proteomes" id="UP001314205"/>
    </source>
</evidence>
<dbReference type="Pfam" id="PF03564">
    <property type="entry name" value="DUF1759"/>
    <property type="match status" value="1"/>
</dbReference>
<organism evidence="3 4">
    <name type="scientific">Parnassius mnemosyne</name>
    <name type="common">clouded apollo</name>
    <dbReference type="NCBI Taxonomy" id="213953"/>
    <lineage>
        <taxon>Eukaryota</taxon>
        <taxon>Metazoa</taxon>
        <taxon>Ecdysozoa</taxon>
        <taxon>Arthropoda</taxon>
        <taxon>Hexapoda</taxon>
        <taxon>Insecta</taxon>
        <taxon>Pterygota</taxon>
        <taxon>Neoptera</taxon>
        <taxon>Endopterygota</taxon>
        <taxon>Lepidoptera</taxon>
        <taxon>Glossata</taxon>
        <taxon>Ditrysia</taxon>
        <taxon>Papilionoidea</taxon>
        <taxon>Papilionidae</taxon>
        <taxon>Parnassiinae</taxon>
        <taxon>Parnassini</taxon>
        <taxon>Parnassius</taxon>
        <taxon>Driopa</taxon>
    </lineage>
</organism>
<reference evidence="3 4" key="1">
    <citation type="submission" date="2023-11" db="EMBL/GenBank/DDBJ databases">
        <authorList>
            <person name="Hedman E."/>
            <person name="Englund M."/>
            <person name="Stromberg M."/>
            <person name="Nyberg Akerstrom W."/>
            <person name="Nylinder S."/>
            <person name="Jareborg N."/>
            <person name="Kallberg Y."/>
            <person name="Kronander E."/>
        </authorList>
    </citation>
    <scope>NUCLEOTIDE SEQUENCE [LARGE SCALE GENOMIC DNA]</scope>
</reference>
<dbReference type="EMBL" id="CAVLGL010000083">
    <property type="protein sequence ID" value="CAK1589137.1"/>
    <property type="molecule type" value="Genomic_DNA"/>
</dbReference>
<evidence type="ECO:0000259" key="2">
    <source>
        <dbReference type="Pfam" id="PF18701"/>
    </source>
</evidence>
<dbReference type="Gene3D" id="2.40.70.10">
    <property type="entry name" value="Acid Proteases"/>
    <property type="match status" value="1"/>
</dbReference>
<feature type="domain" description="DUF5641" evidence="2">
    <location>
        <begin position="597"/>
        <end position="632"/>
    </location>
</feature>
<dbReference type="Pfam" id="PF18701">
    <property type="entry name" value="DUF5641"/>
    <property type="match status" value="1"/>
</dbReference>
<name>A0AAV1L435_9NEOP</name>
<protein>
    <recommendedName>
        <fullName evidence="2">DUF5641 domain-containing protein</fullName>
    </recommendedName>
</protein>
<comment type="caution">
    <text evidence="3">The sequence shown here is derived from an EMBL/GenBank/DDBJ whole genome shotgun (WGS) entry which is preliminary data.</text>
</comment>
<evidence type="ECO:0000256" key="1">
    <source>
        <dbReference type="SAM" id="Coils"/>
    </source>
</evidence>
<dbReference type="Proteomes" id="UP001314205">
    <property type="component" value="Unassembled WGS sequence"/>
</dbReference>
<dbReference type="InterPro" id="IPR040676">
    <property type="entry name" value="DUF5641"/>
</dbReference>
<keyword evidence="1" id="KW-0175">Coiled coil</keyword>
<evidence type="ECO:0000313" key="3">
    <source>
        <dbReference type="EMBL" id="CAK1589137.1"/>
    </source>
</evidence>
<keyword evidence="4" id="KW-1185">Reference proteome</keyword>
<gene>
    <name evidence="3" type="ORF">PARMNEM_LOCUS9679</name>
</gene>
<dbReference type="InterPro" id="IPR021109">
    <property type="entry name" value="Peptidase_aspartic_dom_sf"/>
</dbReference>
<dbReference type="AlphaFoldDB" id="A0AAV1L435"/>
<proteinExistence type="predicted"/>
<dbReference type="CDD" id="cd00303">
    <property type="entry name" value="retropepsin_like"/>
    <property type="match status" value="1"/>
</dbReference>
<accession>A0AAV1L435</accession>
<dbReference type="PANTHER" id="PTHR47331">
    <property type="entry name" value="PHD-TYPE DOMAIN-CONTAINING PROTEIN"/>
    <property type="match status" value="1"/>
</dbReference>
<dbReference type="PANTHER" id="PTHR47331:SF5">
    <property type="entry name" value="RIBONUCLEASE H"/>
    <property type="match status" value="1"/>
</dbReference>
<sequence length="635" mass="72045">MERLIKGQQELFEQLRKAERNLKKANHEVRAKSSYLIARMEALNKLEEAFNQNHLEIVAIATEEQMETLQYFQDDLQDSFQESFIQYKALLKEYLDYTDQNTTIHAIDANENASNKNQGNSEVQLPRIQLPIFSGKYTEWQSFYDMFVSLIHENYTLSAVQKLHYLKSSLSGEPEVLLRNFATTSANYKEAWEQLTKRYNNKRYNCNAIMKTLFGQKNIQHESANSIRHLLDTTTSCLKALNNLNIGTEQWDAVIIHLVVSKLDHESHRQWENYISTASDELPKWSQLEQFLETRFRTLEMIDTSKQTTSNKMTIQSKGLNQAVKAKAFHSALNVKQSSSEQNCAMCNGSHFIYYCIQFKKLPVLERQNIAQTKRLCFNCLAPTHPVYKCHQNTSCRKCGKKHHTLLHFEKGDKEAFNILKQNDSSKGEPQQCNNEETSTMNERNVVANFSRQDLKNYNVLLATAVVKSNSKNGSYVIRALLDQGSQASFVSEDTVQLLGLKRTNVNGKVSGLGDGQMVIKHAVSIEVESRHVPGKVICVNAYVLKSLTSLLPGHEVRIPDWLELKTLPLADPGFASPGKVDILLGADVYGEILLSGKVIKKHAGPDNVTRVVSVKCKGGYLKRPVSKLCVLTKS</sequence>
<feature type="coiled-coil region" evidence="1">
    <location>
        <begin position="1"/>
        <end position="35"/>
    </location>
</feature>